<dbReference type="EMBL" id="JAIVGD010000026">
    <property type="protein sequence ID" value="KAH0741277.1"/>
    <property type="molecule type" value="Genomic_DNA"/>
</dbReference>
<evidence type="ECO:0000313" key="2">
    <source>
        <dbReference type="Proteomes" id="UP000826656"/>
    </source>
</evidence>
<comment type="caution">
    <text evidence="1">The sequence shown here is derived from an EMBL/GenBank/DDBJ whole genome shotgun (WGS) entry which is preliminary data.</text>
</comment>
<sequence>MMTETGQNPGRGQLYLATHRNEDESYFNEAAKEIYMCKFCTEKKNELAMTQSTIKSLKFRQMMSLVRYLEKNILDGQDNYNVMMNSHTQLMNASKAYMIMKEGAISEQFAEIFISTTPSMLVDPFICGCKKIIWCHKD</sequence>
<evidence type="ECO:0000313" key="1">
    <source>
        <dbReference type="EMBL" id="KAH0741277.1"/>
    </source>
</evidence>
<dbReference type="Proteomes" id="UP000826656">
    <property type="component" value="Unassembled WGS sequence"/>
</dbReference>
<organism evidence="1 2">
    <name type="scientific">Solanum tuberosum</name>
    <name type="common">Potato</name>
    <dbReference type="NCBI Taxonomy" id="4113"/>
    <lineage>
        <taxon>Eukaryota</taxon>
        <taxon>Viridiplantae</taxon>
        <taxon>Streptophyta</taxon>
        <taxon>Embryophyta</taxon>
        <taxon>Tracheophyta</taxon>
        <taxon>Spermatophyta</taxon>
        <taxon>Magnoliopsida</taxon>
        <taxon>eudicotyledons</taxon>
        <taxon>Gunneridae</taxon>
        <taxon>Pentapetalae</taxon>
        <taxon>asterids</taxon>
        <taxon>lamiids</taxon>
        <taxon>Solanales</taxon>
        <taxon>Solanaceae</taxon>
        <taxon>Solanoideae</taxon>
        <taxon>Solaneae</taxon>
        <taxon>Solanum</taxon>
    </lineage>
</organism>
<protein>
    <submittedName>
        <fullName evidence="1">Uncharacterized protein</fullName>
    </submittedName>
</protein>
<name>A0ABQ7U2W6_SOLTU</name>
<reference evidence="1 2" key="1">
    <citation type="journal article" date="2021" name="bioRxiv">
        <title>Chromosome-scale and haplotype-resolved genome assembly of a tetraploid potato cultivar.</title>
        <authorList>
            <person name="Sun H."/>
            <person name="Jiao W.-B."/>
            <person name="Krause K."/>
            <person name="Campoy J.A."/>
            <person name="Goel M."/>
            <person name="Folz-Donahue K."/>
            <person name="Kukat C."/>
            <person name="Huettel B."/>
            <person name="Schneeberger K."/>
        </authorList>
    </citation>
    <scope>NUCLEOTIDE SEQUENCE [LARGE SCALE GENOMIC DNA]</scope>
    <source>
        <strain evidence="1">SolTubOtavaFocal</strain>
        <tissue evidence="1">Leaves</tissue>
    </source>
</reference>
<keyword evidence="2" id="KW-1185">Reference proteome</keyword>
<accession>A0ABQ7U2W6</accession>
<proteinExistence type="predicted"/>
<gene>
    <name evidence="1" type="ORF">KY290_034320</name>
</gene>